<proteinExistence type="predicted"/>
<keyword evidence="1" id="KW-1133">Transmembrane helix</keyword>
<dbReference type="Proteomes" id="UP000565724">
    <property type="component" value="Unassembled WGS sequence"/>
</dbReference>
<evidence type="ECO:0000256" key="1">
    <source>
        <dbReference type="SAM" id="Phobius"/>
    </source>
</evidence>
<evidence type="ECO:0008006" key="4">
    <source>
        <dbReference type="Google" id="ProtNLM"/>
    </source>
</evidence>
<sequence length="173" mass="16806">MLIFWVIAGVALLLLVLTVTVGDFLDGALDAIDFTGGYLSSTAVLAFLATFGIVGGLLLTATDVSVLVASLGGVVAGAVVAAGAGAATRSLTHGPTAHQITSSDYVGQSATVTTSIPSDGLGQISLVVAGQSTALAARADGPLPTGTGVTVVSNLGPGVVKVSTTSPSSHDSN</sequence>
<feature type="transmembrane region" description="Helical" evidence="1">
    <location>
        <begin position="66"/>
        <end position="87"/>
    </location>
</feature>
<keyword evidence="1" id="KW-0812">Transmembrane</keyword>
<feature type="transmembrane region" description="Helical" evidence="1">
    <location>
        <begin position="38"/>
        <end position="59"/>
    </location>
</feature>
<reference evidence="2 3" key="1">
    <citation type="submission" date="2020-05" db="EMBL/GenBank/DDBJ databases">
        <title>Genome Sequencing of Type Strains.</title>
        <authorList>
            <person name="Lemaire J.F."/>
            <person name="Inderbitzin P."/>
            <person name="Gregorio O.A."/>
            <person name="Collins S.B."/>
            <person name="Wespe N."/>
            <person name="Knight-Connoni V."/>
        </authorList>
    </citation>
    <scope>NUCLEOTIDE SEQUENCE [LARGE SCALE GENOMIC DNA]</scope>
    <source>
        <strain evidence="2 3">ATCC 25174</strain>
    </source>
</reference>
<dbReference type="RefSeq" id="WP_175348504.1">
    <property type="nucleotide sequence ID" value="NZ_JABMCI010000068.1"/>
</dbReference>
<keyword evidence="1" id="KW-0472">Membrane</keyword>
<evidence type="ECO:0000313" key="2">
    <source>
        <dbReference type="EMBL" id="NUU18569.1"/>
    </source>
</evidence>
<evidence type="ECO:0000313" key="3">
    <source>
        <dbReference type="Proteomes" id="UP000565724"/>
    </source>
</evidence>
<comment type="caution">
    <text evidence="2">The sequence shown here is derived from an EMBL/GenBank/DDBJ whole genome shotgun (WGS) entry which is preliminary data.</text>
</comment>
<dbReference type="EMBL" id="JABMCI010000068">
    <property type="protein sequence ID" value="NUU18569.1"/>
    <property type="molecule type" value="Genomic_DNA"/>
</dbReference>
<protein>
    <recommendedName>
        <fullName evidence="4">NfeD-like C-terminal domain-containing protein</fullName>
    </recommendedName>
</protein>
<name>A0A7Y6A2G3_9CELL</name>
<accession>A0A7Y6A2G3</accession>
<dbReference type="InterPro" id="IPR012340">
    <property type="entry name" value="NA-bd_OB-fold"/>
</dbReference>
<keyword evidence="3" id="KW-1185">Reference proteome</keyword>
<dbReference type="Gene3D" id="2.40.50.140">
    <property type="entry name" value="Nucleic acid-binding proteins"/>
    <property type="match status" value="1"/>
</dbReference>
<dbReference type="AlphaFoldDB" id="A0A7Y6A2G3"/>
<gene>
    <name evidence="2" type="ORF">HP550_15035</name>
</gene>
<organism evidence="2 3">
    <name type="scientific">Cellulomonas humilata</name>
    <dbReference type="NCBI Taxonomy" id="144055"/>
    <lineage>
        <taxon>Bacteria</taxon>
        <taxon>Bacillati</taxon>
        <taxon>Actinomycetota</taxon>
        <taxon>Actinomycetes</taxon>
        <taxon>Micrococcales</taxon>
        <taxon>Cellulomonadaceae</taxon>
        <taxon>Cellulomonas</taxon>
    </lineage>
</organism>